<dbReference type="Proteomes" id="UP000736672">
    <property type="component" value="Unassembled WGS sequence"/>
</dbReference>
<gene>
    <name evidence="2" type="ORF">B0J15DRAFT_423794</name>
</gene>
<organism evidence="2 3">
    <name type="scientific">Fusarium solani</name>
    <name type="common">Filamentous fungus</name>
    <dbReference type="NCBI Taxonomy" id="169388"/>
    <lineage>
        <taxon>Eukaryota</taxon>
        <taxon>Fungi</taxon>
        <taxon>Dikarya</taxon>
        <taxon>Ascomycota</taxon>
        <taxon>Pezizomycotina</taxon>
        <taxon>Sordariomycetes</taxon>
        <taxon>Hypocreomycetidae</taxon>
        <taxon>Hypocreales</taxon>
        <taxon>Nectriaceae</taxon>
        <taxon>Fusarium</taxon>
        <taxon>Fusarium solani species complex</taxon>
    </lineage>
</organism>
<dbReference type="OrthoDB" id="2157530at2759"/>
<dbReference type="InterPro" id="IPR052895">
    <property type="entry name" value="HetReg/Transcr_Mod"/>
</dbReference>
<proteinExistence type="predicted"/>
<evidence type="ECO:0000259" key="1">
    <source>
        <dbReference type="Pfam" id="PF06985"/>
    </source>
</evidence>
<reference evidence="2" key="1">
    <citation type="journal article" date="2021" name="Nat. Commun.">
        <title>Genetic determinants of endophytism in the Arabidopsis root mycobiome.</title>
        <authorList>
            <person name="Mesny F."/>
            <person name="Miyauchi S."/>
            <person name="Thiergart T."/>
            <person name="Pickel B."/>
            <person name="Atanasova L."/>
            <person name="Karlsson M."/>
            <person name="Huettel B."/>
            <person name="Barry K.W."/>
            <person name="Haridas S."/>
            <person name="Chen C."/>
            <person name="Bauer D."/>
            <person name="Andreopoulos W."/>
            <person name="Pangilinan J."/>
            <person name="LaButti K."/>
            <person name="Riley R."/>
            <person name="Lipzen A."/>
            <person name="Clum A."/>
            <person name="Drula E."/>
            <person name="Henrissat B."/>
            <person name="Kohler A."/>
            <person name="Grigoriev I.V."/>
            <person name="Martin F.M."/>
            <person name="Hacquard S."/>
        </authorList>
    </citation>
    <scope>NUCLEOTIDE SEQUENCE</scope>
    <source>
        <strain evidence="2">FSSC 5 MPI-SDFR-AT-0091</strain>
    </source>
</reference>
<dbReference type="InterPro" id="IPR010730">
    <property type="entry name" value="HET"/>
</dbReference>
<dbReference type="EMBL" id="JAGTJS010000010">
    <property type="protein sequence ID" value="KAH7254473.1"/>
    <property type="molecule type" value="Genomic_DNA"/>
</dbReference>
<evidence type="ECO:0000313" key="3">
    <source>
        <dbReference type="Proteomes" id="UP000736672"/>
    </source>
</evidence>
<comment type="caution">
    <text evidence="2">The sequence shown here is derived from an EMBL/GenBank/DDBJ whole genome shotgun (WGS) entry which is preliminary data.</text>
</comment>
<dbReference type="PANTHER" id="PTHR24148:SF81">
    <property type="entry name" value="HETEROKARYON INCOMPATIBILITY DOMAIN-CONTAINING PROTEIN"/>
    <property type="match status" value="1"/>
</dbReference>
<evidence type="ECO:0000313" key="2">
    <source>
        <dbReference type="EMBL" id="KAH7254473.1"/>
    </source>
</evidence>
<protein>
    <submittedName>
        <fullName evidence="2">Heterokaryon incompatibility protein-domain-containing protein</fullName>
    </submittedName>
</protein>
<feature type="domain" description="Heterokaryon incompatibility" evidence="1">
    <location>
        <begin position="136"/>
        <end position="271"/>
    </location>
</feature>
<accession>A0A9P9KAV7</accession>
<sequence length="862" mass="97829">MTRWHKPTCKAPLIVVQKGTPWCKTCGAAPDLKSLILQQKATGPFTPPPRDEPLGQLNLYWPSSVPYVTGPANAPKPASKPTAPAAGNGKLPISPVYPSRLALDEFRLISLSAPLSFDDPIHIDLEVYKNERCPEYEATSYTWAGENGDGSFSMPIYVGPWWDVLIQTKNCWSMLRLMRPMRGCRTIWVDAVCINQSDVKERDAQVSKMSQIYTSCRSVYLYLGAQPTNQPYPLRRQLQLSDGKAPKTAGAVDLTNLLQYRYFSRIWVIQELILARQAIFQLGDVEFWMNSSTIKSLSSRYSIKWERTKAPWLEYLGQQTFLDQGLFKTLRAISKSQCTDPRDKIFGVLALIENELSPKSGFQANYGLSCQHTFMGVFAHALLKMRKVDVLRNAAGMDFWGKSPSWVPNWMSTSPDWIFKTPEVNMSKWEYFTFEEWWAKLKDRKGTVFLNVSARTARWKTSEEIEKEPDRFPKLDLLPGRFTWSALPESCIAHVERPWHLGSTVHSATGTLGINLIHLLAIPSTPEFVQELGGLWLFRVKSPKATMSNRPVTMYLTANFRLDKFVKPGIDHLFVLDEGNSSCTFLILRETGEAKTYKLLTCCYHLSFQSVSSLLPLSSRMRGLIEKGHVLESHDDVDSKMSSLFGKGIFLTDLQASLHETLQSIDLSRSLYEHSDTLCKLFLRNRSEWRRGTFDEAKILAVFQGIFNESRGVRPGFLESYLASLDPKLLPKAHGDYVEVTIQPKDVKSFSKDHAELYTEFKASGKEWAKGNKWLDGKETKPVQLRAPQSALRDLARRAHAYRSLSKVTLAARKTRQDEVAMARRGPNKQVWEDHFVALPKWPADIVSDFKIDGSTIRVNIA</sequence>
<name>A0A9P9KAV7_FUSSL</name>
<dbReference type="AlphaFoldDB" id="A0A9P9KAV7"/>
<dbReference type="PANTHER" id="PTHR24148">
    <property type="entry name" value="ANKYRIN REPEAT DOMAIN-CONTAINING PROTEIN 39 HOMOLOG-RELATED"/>
    <property type="match status" value="1"/>
</dbReference>
<dbReference type="Pfam" id="PF06985">
    <property type="entry name" value="HET"/>
    <property type="match status" value="1"/>
</dbReference>
<keyword evidence="3" id="KW-1185">Reference proteome</keyword>